<evidence type="ECO:0000259" key="6">
    <source>
        <dbReference type="PROSITE" id="PS51898"/>
    </source>
</evidence>
<dbReference type="RefSeq" id="WP_204776510.1">
    <property type="nucleotide sequence ID" value="NZ_JACJJQ010000020.1"/>
</dbReference>
<dbReference type="InterPro" id="IPR044068">
    <property type="entry name" value="CB"/>
</dbReference>
<evidence type="ECO:0000256" key="5">
    <source>
        <dbReference type="PROSITE-ProRule" id="PRU01248"/>
    </source>
</evidence>
<dbReference type="InterPro" id="IPR028259">
    <property type="entry name" value="AP2-like_int_N"/>
</dbReference>
<dbReference type="EMBL" id="JACJJQ010000020">
    <property type="protein sequence ID" value="MBM6754148.1"/>
    <property type="molecule type" value="Genomic_DNA"/>
</dbReference>
<sequence>MAQIKKRSGFWQARIQWMDNDGKRHSKSKAGFKTKKLAQAWAIDQENQLNRGVKIDKSAVFAELFDKWYQQYKEPIVSYKTAEWYQRVSRVLHDYFGTRKISEIGIDDYQGLINSFGKNHAPVSVKKLNSMIRACVKFAILDDYIIKDFTQGVNLIADKSKVMQVDYLNLKEIKLLVNELRRHLDPRFTSYYMILTAIYTGMRLSEIQALTWNDIDFTAHTIDINKSWDAINRSFKETKNEFSKRKIKVNSQLLSDLHSLKFTSRSNMVFLNSRGTIPVSVGVNKILRDLLAKLGIKRQGFHFHSLRHSHVALLLANGIDIYIISKRLGHSNTLITSQTYAYLIDEYKERADNHILQALDQL</sequence>
<dbReference type="InterPro" id="IPR011010">
    <property type="entry name" value="DNA_brk_join_enz"/>
</dbReference>
<dbReference type="Pfam" id="PF14657">
    <property type="entry name" value="Arm-DNA-bind_4"/>
    <property type="match status" value="1"/>
</dbReference>
<dbReference type="InterPro" id="IPR002104">
    <property type="entry name" value="Integrase_catalytic"/>
</dbReference>
<name>A0ABS2ENS2_9LACO</name>
<evidence type="ECO:0000256" key="4">
    <source>
        <dbReference type="ARBA" id="ARBA00023172"/>
    </source>
</evidence>
<dbReference type="PROSITE" id="PS51900">
    <property type="entry name" value="CB"/>
    <property type="match status" value="1"/>
</dbReference>
<dbReference type="InterPro" id="IPR004107">
    <property type="entry name" value="Integrase_SAM-like_N"/>
</dbReference>
<comment type="caution">
    <text evidence="8">The sequence shown here is derived from an EMBL/GenBank/DDBJ whole genome shotgun (WGS) entry which is preliminary data.</text>
</comment>
<dbReference type="Pfam" id="PF00589">
    <property type="entry name" value="Phage_integrase"/>
    <property type="match status" value="1"/>
</dbReference>
<dbReference type="CDD" id="cd01189">
    <property type="entry name" value="INT_ICEBs1_C_like"/>
    <property type="match status" value="1"/>
</dbReference>
<proteinExistence type="inferred from homology"/>
<evidence type="ECO:0000313" key="8">
    <source>
        <dbReference type="EMBL" id="MBM6754148.1"/>
    </source>
</evidence>
<keyword evidence="2" id="KW-0229">DNA integration</keyword>
<evidence type="ECO:0000256" key="1">
    <source>
        <dbReference type="ARBA" id="ARBA00008857"/>
    </source>
</evidence>
<dbReference type="Proteomes" id="UP000776629">
    <property type="component" value="Unassembled WGS sequence"/>
</dbReference>
<dbReference type="Pfam" id="PF14659">
    <property type="entry name" value="Phage_int_SAM_3"/>
    <property type="match status" value="1"/>
</dbReference>
<dbReference type="Gene3D" id="1.10.443.10">
    <property type="entry name" value="Intergrase catalytic core"/>
    <property type="match status" value="1"/>
</dbReference>
<dbReference type="InterPro" id="IPR010998">
    <property type="entry name" value="Integrase_recombinase_N"/>
</dbReference>
<organism evidence="8 9">
    <name type="scientific">Limosilactobacillus alvi</name>
    <dbReference type="NCBI Taxonomy" id="990412"/>
    <lineage>
        <taxon>Bacteria</taxon>
        <taxon>Bacillati</taxon>
        <taxon>Bacillota</taxon>
        <taxon>Bacilli</taxon>
        <taxon>Lactobacillales</taxon>
        <taxon>Lactobacillaceae</taxon>
        <taxon>Limosilactobacillus</taxon>
    </lineage>
</organism>
<accession>A0ABS2ENS2</accession>
<evidence type="ECO:0000259" key="7">
    <source>
        <dbReference type="PROSITE" id="PS51900"/>
    </source>
</evidence>
<dbReference type="PANTHER" id="PTHR30629:SF2">
    <property type="entry name" value="PROPHAGE INTEGRASE INTS-RELATED"/>
    <property type="match status" value="1"/>
</dbReference>
<keyword evidence="3 5" id="KW-0238">DNA-binding</keyword>
<gene>
    <name evidence="8" type="ORF">H5993_05170</name>
</gene>
<comment type="similarity">
    <text evidence="1">Belongs to the 'phage' integrase family.</text>
</comment>
<evidence type="ECO:0000313" key="9">
    <source>
        <dbReference type="Proteomes" id="UP000776629"/>
    </source>
</evidence>
<feature type="domain" description="Core-binding (CB)" evidence="7">
    <location>
        <begin position="59"/>
        <end position="140"/>
    </location>
</feature>
<dbReference type="InterPro" id="IPR013762">
    <property type="entry name" value="Integrase-like_cat_sf"/>
</dbReference>
<dbReference type="PROSITE" id="PS51898">
    <property type="entry name" value="TYR_RECOMBINASE"/>
    <property type="match status" value="1"/>
</dbReference>
<protein>
    <submittedName>
        <fullName evidence="8">Site-specific integrase</fullName>
    </submittedName>
</protein>
<feature type="domain" description="Tyr recombinase" evidence="6">
    <location>
        <begin position="163"/>
        <end position="353"/>
    </location>
</feature>
<reference evidence="8 9" key="1">
    <citation type="journal article" date="2021" name="Sci. Rep.">
        <title>The distribution of antibiotic resistance genes in chicken gut microbiota commensals.</title>
        <authorList>
            <person name="Juricova H."/>
            <person name="Matiasovicova J."/>
            <person name="Kubasova T."/>
            <person name="Cejkova D."/>
            <person name="Rychlik I."/>
        </authorList>
    </citation>
    <scope>NUCLEOTIDE SEQUENCE [LARGE SCALE GENOMIC DNA]</scope>
    <source>
        <strain evidence="8 9">An810</strain>
    </source>
</reference>
<evidence type="ECO:0000256" key="2">
    <source>
        <dbReference type="ARBA" id="ARBA00022908"/>
    </source>
</evidence>
<dbReference type="PANTHER" id="PTHR30629">
    <property type="entry name" value="PROPHAGE INTEGRASE"/>
    <property type="match status" value="1"/>
</dbReference>
<dbReference type="InterPro" id="IPR050808">
    <property type="entry name" value="Phage_Integrase"/>
</dbReference>
<dbReference type="SUPFAM" id="SSF56349">
    <property type="entry name" value="DNA breaking-rejoining enzymes"/>
    <property type="match status" value="1"/>
</dbReference>
<dbReference type="Gene3D" id="1.10.150.130">
    <property type="match status" value="1"/>
</dbReference>
<evidence type="ECO:0000256" key="3">
    <source>
        <dbReference type="ARBA" id="ARBA00023125"/>
    </source>
</evidence>
<keyword evidence="4" id="KW-0233">DNA recombination</keyword>
<keyword evidence="9" id="KW-1185">Reference proteome</keyword>